<reference evidence="3" key="1">
    <citation type="journal article" date="2019" name="Int. J. Syst. Evol. Microbiol.">
        <title>The Global Catalogue of Microorganisms (GCM) 10K type strain sequencing project: providing services to taxonomists for standard genome sequencing and annotation.</title>
        <authorList>
            <consortium name="The Broad Institute Genomics Platform"/>
            <consortium name="The Broad Institute Genome Sequencing Center for Infectious Disease"/>
            <person name="Wu L."/>
            <person name="Ma J."/>
        </authorList>
    </citation>
    <scope>NUCLEOTIDE SEQUENCE [LARGE SCALE GENOMIC DNA]</scope>
    <source>
        <strain evidence="3">CGMCC 4.1799</strain>
    </source>
</reference>
<gene>
    <name evidence="2" type="ORF">ACFPQA_06385</name>
</gene>
<sequence length="310" mass="34978">MTRQPLLSGHDRTLRLDDSRVLAFSDLGEPTGYPIVFGHGMPGSRLEGQFFHERGRRHGFRIITPDRPGIGGSDYQKHRNLLDYPDDIRQLVDALGIDRFIHVGWSSGGSRTIACAYALADRMDLGVCLSGYTNFSEFPGRHSFLEGTRWPGPKLARLSPALVRLAVRIVVRLSRHHPGLYMREAESLVSEEDRRLLHHFLKGETFRKDQLVCLESGGTAIATDLLTELEDWGFRLASVQVPILIYQGENDPFVPVDYARHLAENLPSGDLTLMPDAGHLYPLSGEFQDQLFERLADYLINDKERRNTAT</sequence>
<dbReference type="Gene3D" id="3.40.50.1820">
    <property type="entry name" value="alpha/beta hydrolase"/>
    <property type="match status" value="1"/>
</dbReference>
<dbReference type="Pfam" id="PF12697">
    <property type="entry name" value="Abhydrolase_6"/>
    <property type="match status" value="1"/>
</dbReference>
<protein>
    <submittedName>
        <fullName evidence="2">Alpha/beta fold hydrolase</fullName>
    </submittedName>
</protein>
<evidence type="ECO:0000313" key="3">
    <source>
        <dbReference type="Proteomes" id="UP001596055"/>
    </source>
</evidence>
<dbReference type="SUPFAM" id="SSF53474">
    <property type="entry name" value="alpha/beta-Hydrolases"/>
    <property type="match status" value="1"/>
</dbReference>
<evidence type="ECO:0000259" key="1">
    <source>
        <dbReference type="Pfam" id="PF12697"/>
    </source>
</evidence>
<comment type="caution">
    <text evidence="2">The sequence shown here is derived from an EMBL/GenBank/DDBJ whole genome shotgun (WGS) entry which is preliminary data.</text>
</comment>
<dbReference type="EMBL" id="JBHSNL010000001">
    <property type="protein sequence ID" value="MFC5544668.1"/>
    <property type="molecule type" value="Genomic_DNA"/>
</dbReference>
<dbReference type="RefSeq" id="WP_248154190.1">
    <property type="nucleotide sequence ID" value="NZ_JAKZAJ010000001.1"/>
</dbReference>
<dbReference type="Proteomes" id="UP001596055">
    <property type="component" value="Unassembled WGS sequence"/>
</dbReference>
<dbReference type="PANTHER" id="PTHR43433">
    <property type="entry name" value="HYDROLASE, ALPHA/BETA FOLD FAMILY PROTEIN"/>
    <property type="match status" value="1"/>
</dbReference>
<dbReference type="InterPro" id="IPR029058">
    <property type="entry name" value="AB_hydrolase_fold"/>
</dbReference>
<proteinExistence type="predicted"/>
<organism evidence="2 3">
    <name type="scientific">Marinobacter koreensis</name>
    <dbReference type="NCBI Taxonomy" id="335974"/>
    <lineage>
        <taxon>Bacteria</taxon>
        <taxon>Pseudomonadati</taxon>
        <taxon>Pseudomonadota</taxon>
        <taxon>Gammaproteobacteria</taxon>
        <taxon>Pseudomonadales</taxon>
        <taxon>Marinobacteraceae</taxon>
        <taxon>Marinobacter</taxon>
    </lineage>
</organism>
<dbReference type="PRINTS" id="PR00111">
    <property type="entry name" value="ABHYDROLASE"/>
</dbReference>
<accession>A0ABW0RJ85</accession>
<feature type="domain" description="AB hydrolase-1" evidence="1">
    <location>
        <begin position="35"/>
        <end position="283"/>
    </location>
</feature>
<dbReference type="InterPro" id="IPR050471">
    <property type="entry name" value="AB_hydrolase"/>
</dbReference>
<dbReference type="PANTHER" id="PTHR43433:SF10">
    <property type="entry name" value="AB HYDROLASE-1 DOMAIN-CONTAINING PROTEIN"/>
    <property type="match status" value="1"/>
</dbReference>
<dbReference type="InterPro" id="IPR000073">
    <property type="entry name" value="AB_hydrolase_1"/>
</dbReference>
<keyword evidence="2" id="KW-0378">Hydrolase</keyword>
<evidence type="ECO:0000313" key="2">
    <source>
        <dbReference type="EMBL" id="MFC5544668.1"/>
    </source>
</evidence>
<keyword evidence="3" id="KW-1185">Reference proteome</keyword>
<name>A0ABW0RJ85_9GAMM</name>
<dbReference type="GO" id="GO:0016787">
    <property type="term" value="F:hydrolase activity"/>
    <property type="evidence" value="ECO:0007669"/>
    <property type="project" value="UniProtKB-KW"/>
</dbReference>